<sequence length="467" mass="53708">MLRLTPYQRLGMTTFNWERQNIENFNIQKPESQTQYSFSSLGFKKIGKFNLYGDVRYRRVYADSIAWLNATMPQNGSPFYFGNIKAGNWDNEMYNIKAAVAYEITSSLSAGIRPEYAYRGDSRGNDPRGKIDSYDVYHEGFFDYSLKKNILIGLFYGYGATSEVTDIDNSNEEHDSFGATEYNIYTFQGNGYYRVNLHNNSRRKSFRNNYGLNTRLETNKGTTHSLKYTYTHQKERFIYRTRPIDGKEIDDQLIGTYIAKTQHLEYFSIKRKAGVTNILKSNILYRTGADNQPKLGGENFQSTLMAFDSEWFYAKTNSKTYKFYNLGLKGHIETKKDRVANLDQKETPISIKIGAGRSLGPSTSKTILSLTGEYFFSPIKEIEYRSSAKNVVYEEVLLPLHQYRTASGIRAKAAVDFRLDFWNKIDAYLTTYASTEQRFSSDLKGGNSWTLGASFRFGIAKEKTESK</sequence>
<dbReference type="AlphaFoldDB" id="A0AAU9D4P9"/>
<evidence type="ECO:0000259" key="1">
    <source>
        <dbReference type="Pfam" id="PF21012"/>
    </source>
</evidence>
<proteinExistence type="predicted"/>
<evidence type="ECO:0000313" key="2">
    <source>
        <dbReference type="EMBL" id="BDD09439.1"/>
    </source>
</evidence>
<accession>A0AAU9D4P9</accession>
<dbReference type="EMBL" id="AP025314">
    <property type="protein sequence ID" value="BDD09439.1"/>
    <property type="molecule type" value="Genomic_DNA"/>
</dbReference>
<evidence type="ECO:0000313" key="3">
    <source>
        <dbReference type="Proteomes" id="UP001348817"/>
    </source>
</evidence>
<reference evidence="2 3" key="1">
    <citation type="submission" date="2021-12" db="EMBL/GenBank/DDBJ databases">
        <title>Genome sequencing of bacteria with rrn-lacking chromosome and rrn-plasmid.</title>
        <authorList>
            <person name="Anda M."/>
            <person name="Iwasaki W."/>
        </authorList>
    </citation>
    <scope>NUCLEOTIDE SEQUENCE [LARGE SCALE GENOMIC DNA]</scope>
    <source>
        <strain evidence="2 3">DSM 100852</strain>
    </source>
</reference>
<dbReference type="Pfam" id="PF21012">
    <property type="entry name" value="DUF6850"/>
    <property type="match status" value="1"/>
</dbReference>
<dbReference type="Proteomes" id="UP001348817">
    <property type="component" value="Chromosome"/>
</dbReference>
<organism evidence="2 3">
    <name type="scientific">Fulvitalea axinellae</name>
    <dbReference type="NCBI Taxonomy" id="1182444"/>
    <lineage>
        <taxon>Bacteria</taxon>
        <taxon>Pseudomonadati</taxon>
        <taxon>Bacteroidota</taxon>
        <taxon>Cytophagia</taxon>
        <taxon>Cytophagales</taxon>
        <taxon>Persicobacteraceae</taxon>
        <taxon>Fulvitalea</taxon>
    </lineage>
</organism>
<dbReference type="KEGG" id="fax:FUAX_18710"/>
<feature type="domain" description="DUF6850" evidence="1">
    <location>
        <begin position="4"/>
        <end position="457"/>
    </location>
</feature>
<dbReference type="InterPro" id="IPR049236">
    <property type="entry name" value="DUF6850"/>
</dbReference>
<protein>
    <recommendedName>
        <fullName evidence="1">DUF6850 domain-containing protein</fullName>
    </recommendedName>
</protein>
<keyword evidence="3" id="KW-1185">Reference proteome</keyword>
<name>A0AAU9D4P9_9BACT</name>
<gene>
    <name evidence="2" type="ORF">FUAX_18710</name>
</gene>